<reference evidence="2" key="1">
    <citation type="submission" date="2020-02" db="EMBL/GenBank/DDBJ databases">
        <title>A new Streptomyces sp. for controlling soil-borne diseases.</title>
        <authorList>
            <person name="Li X."/>
            <person name="Tian Y."/>
            <person name="Gao K."/>
        </authorList>
    </citation>
    <scope>NUCLEOTIDE SEQUENCE [LARGE SCALE GENOMIC DNA]</scope>
    <source>
        <strain evidence="2">0250</strain>
    </source>
</reference>
<dbReference type="EMBL" id="JAAIKT010000003">
    <property type="protein sequence ID" value="NEW69651.1"/>
    <property type="molecule type" value="Genomic_DNA"/>
</dbReference>
<accession>A0A6G4AAC7</accession>
<evidence type="ECO:0000256" key="1">
    <source>
        <dbReference type="SAM" id="MobiDB-lite"/>
    </source>
</evidence>
<comment type="caution">
    <text evidence="2">The sequence shown here is derived from an EMBL/GenBank/DDBJ whole genome shotgun (WGS) entry which is preliminary data.</text>
</comment>
<gene>
    <name evidence="2" type="ORF">G4H13_04300</name>
</gene>
<dbReference type="AlphaFoldDB" id="A0A6G4AAC7"/>
<feature type="compositionally biased region" description="Basic and acidic residues" evidence="1">
    <location>
        <begin position="9"/>
        <end position="19"/>
    </location>
</feature>
<name>A0A6G4AAC7_9ACTN</name>
<evidence type="ECO:0000313" key="3">
    <source>
        <dbReference type="Proteomes" id="UP000476310"/>
    </source>
</evidence>
<proteinExistence type="predicted"/>
<protein>
    <submittedName>
        <fullName evidence="2">Uncharacterized protein</fullName>
    </submittedName>
</protein>
<keyword evidence="3" id="KW-1185">Reference proteome</keyword>
<organism evidence="2 3">
    <name type="scientific">Streptomyces rhizosphaericus</name>
    <dbReference type="NCBI Taxonomy" id="114699"/>
    <lineage>
        <taxon>Bacteria</taxon>
        <taxon>Bacillati</taxon>
        <taxon>Actinomycetota</taxon>
        <taxon>Actinomycetes</taxon>
        <taxon>Kitasatosporales</taxon>
        <taxon>Streptomycetaceae</taxon>
        <taxon>Streptomyces</taxon>
        <taxon>Streptomyces violaceusniger group</taxon>
    </lineage>
</organism>
<sequence length="50" mass="5502">MITVGSIEITEHHHAEEGAHGPGAVDPGRVVQLLGDGQEELAQQEMWRVW</sequence>
<dbReference type="RefSeq" id="WP_164423913.1">
    <property type="nucleotide sequence ID" value="NZ_JAAIKT010000003.1"/>
</dbReference>
<feature type="region of interest" description="Disordered" evidence="1">
    <location>
        <begin position="1"/>
        <end position="27"/>
    </location>
</feature>
<evidence type="ECO:0000313" key="2">
    <source>
        <dbReference type="EMBL" id="NEW69651.1"/>
    </source>
</evidence>
<dbReference type="Proteomes" id="UP000476310">
    <property type="component" value="Unassembled WGS sequence"/>
</dbReference>